<evidence type="ECO:0000313" key="9">
    <source>
        <dbReference type="EMBL" id="ANW95176.1"/>
    </source>
</evidence>
<keyword evidence="6" id="KW-0811">Translocation</keyword>
<dbReference type="GO" id="GO:0006886">
    <property type="term" value="P:intracellular protein transport"/>
    <property type="evidence" value="ECO:0007669"/>
    <property type="project" value="InterPro"/>
</dbReference>
<dbReference type="InterPro" id="IPR038379">
    <property type="entry name" value="SecE_sf"/>
</dbReference>
<sequence length="63" mass="7236">MNILNYIKTSFSELKDEMTWISKEEAQKSTVVVAVFTIIFAIAVFLVDQGFQKTLEGFFNIIK</sequence>
<dbReference type="EMBL" id="CP014224">
    <property type="protein sequence ID" value="ANW95176.1"/>
    <property type="molecule type" value="Genomic_DNA"/>
</dbReference>
<reference evidence="9 10" key="1">
    <citation type="submission" date="2016-02" db="EMBL/GenBank/DDBJ databases">
        <authorList>
            <person name="Wen L."/>
            <person name="He K."/>
            <person name="Yang H."/>
        </authorList>
    </citation>
    <scope>NUCLEOTIDE SEQUENCE [LARGE SCALE GENOMIC DNA]</scope>
    <source>
        <strain evidence="9 10">CZ1127</strain>
    </source>
</reference>
<feature type="transmembrane region" description="Helical" evidence="8">
    <location>
        <begin position="29"/>
        <end position="47"/>
    </location>
</feature>
<dbReference type="NCBIfam" id="TIGR00964">
    <property type="entry name" value="secE_bact"/>
    <property type="match status" value="1"/>
</dbReference>
<dbReference type="InterPro" id="IPR001901">
    <property type="entry name" value="Translocase_SecE/Sec61-g"/>
</dbReference>
<keyword evidence="4" id="KW-0653">Protein transport</keyword>
<dbReference type="GO" id="GO:0009306">
    <property type="term" value="P:protein secretion"/>
    <property type="evidence" value="ECO:0007669"/>
    <property type="project" value="InterPro"/>
</dbReference>
<proteinExistence type="predicted"/>
<evidence type="ECO:0000256" key="5">
    <source>
        <dbReference type="ARBA" id="ARBA00022989"/>
    </source>
</evidence>
<evidence type="ECO:0000256" key="7">
    <source>
        <dbReference type="ARBA" id="ARBA00023136"/>
    </source>
</evidence>
<dbReference type="GO" id="GO:0016020">
    <property type="term" value="C:membrane"/>
    <property type="evidence" value="ECO:0007669"/>
    <property type="project" value="UniProtKB-SubCell"/>
</dbReference>
<evidence type="ECO:0000256" key="1">
    <source>
        <dbReference type="ARBA" id="ARBA00004370"/>
    </source>
</evidence>
<evidence type="ECO:0000256" key="4">
    <source>
        <dbReference type="ARBA" id="ARBA00022927"/>
    </source>
</evidence>
<evidence type="ECO:0000313" key="10">
    <source>
        <dbReference type="Proteomes" id="UP000092967"/>
    </source>
</evidence>
<dbReference type="Pfam" id="PF00584">
    <property type="entry name" value="SecE"/>
    <property type="match status" value="1"/>
</dbReference>
<organism evidence="9 10">
    <name type="scientific">Wenyingzhuangia fucanilytica</name>
    <dbReference type="NCBI Taxonomy" id="1790137"/>
    <lineage>
        <taxon>Bacteria</taxon>
        <taxon>Pseudomonadati</taxon>
        <taxon>Bacteroidota</taxon>
        <taxon>Flavobacteriia</taxon>
        <taxon>Flavobacteriales</taxon>
        <taxon>Flavobacteriaceae</taxon>
        <taxon>Wenyingzhuangia</taxon>
    </lineage>
</organism>
<dbReference type="AlphaFoldDB" id="A0A1B1Y323"/>
<dbReference type="STRING" id="1790137.AXE80_02265"/>
<keyword evidence="10" id="KW-1185">Reference proteome</keyword>
<evidence type="ECO:0000256" key="3">
    <source>
        <dbReference type="ARBA" id="ARBA00022692"/>
    </source>
</evidence>
<dbReference type="Proteomes" id="UP000092967">
    <property type="component" value="Chromosome"/>
</dbReference>
<dbReference type="KEGG" id="wfu:AXE80_02265"/>
<keyword evidence="3 8" id="KW-0812">Transmembrane</keyword>
<gene>
    <name evidence="9" type="ORF">AXE80_02265</name>
</gene>
<dbReference type="Gene3D" id="1.20.5.1030">
    <property type="entry name" value="Preprotein translocase secy subunit"/>
    <property type="match status" value="1"/>
</dbReference>
<name>A0A1B1Y323_9FLAO</name>
<protein>
    <submittedName>
        <fullName evidence="9">Preprotein translocase subunit SecE</fullName>
    </submittedName>
</protein>
<dbReference type="GO" id="GO:0008320">
    <property type="term" value="F:protein transmembrane transporter activity"/>
    <property type="evidence" value="ECO:0007669"/>
    <property type="project" value="InterPro"/>
</dbReference>
<evidence type="ECO:0000256" key="6">
    <source>
        <dbReference type="ARBA" id="ARBA00023010"/>
    </source>
</evidence>
<evidence type="ECO:0000256" key="2">
    <source>
        <dbReference type="ARBA" id="ARBA00022448"/>
    </source>
</evidence>
<comment type="subcellular location">
    <subcellularLocation>
        <location evidence="1">Membrane</location>
    </subcellularLocation>
</comment>
<dbReference type="RefSeq" id="WP_068824281.1">
    <property type="nucleotide sequence ID" value="NZ_CP014224.1"/>
</dbReference>
<keyword evidence="7 8" id="KW-0472">Membrane</keyword>
<dbReference type="GO" id="GO:0006605">
    <property type="term" value="P:protein targeting"/>
    <property type="evidence" value="ECO:0007669"/>
    <property type="project" value="InterPro"/>
</dbReference>
<keyword evidence="2" id="KW-0813">Transport</keyword>
<keyword evidence="5 8" id="KW-1133">Transmembrane helix</keyword>
<evidence type="ECO:0000256" key="8">
    <source>
        <dbReference type="SAM" id="Phobius"/>
    </source>
</evidence>
<accession>A0A1B1Y323</accession>
<dbReference type="InterPro" id="IPR005807">
    <property type="entry name" value="SecE_bac"/>
</dbReference>